<comment type="caution">
    <text evidence="7">The sequence shown here is derived from an EMBL/GenBank/DDBJ whole genome shotgun (WGS) entry which is preliminary data.</text>
</comment>
<gene>
    <name evidence="7" type="ORF">B7P43_G13978</name>
</gene>
<dbReference type="STRING" id="105785.A0A2J7PWS4"/>
<evidence type="ECO:0000256" key="1">
    <source>
        <dbReference type="ARBA" id="ARBA00004123"/>
    </source>
</evidence>
<keyword evidence="4" id="KW-0539">Nucleus</keyword>
<dbReference type="InterPro" id="IPR008501">
    <property type="entry name" value="THOC7/Mft1"/>
</dbReference>
<feature type="region of interest" description="Disordered" evidence="6">
    <location>
        <begin position="195"/>
        <end position="219"/>
    </location>
</feature>
<dbReference type="OrthoDB" id="205166at2759"/>
<dbReference type="FunCoup" id="A0A2J7PWS4">
    <property type="interactions" value="1200"/>
</dbReference>
<feature type="coiled-coil region" evidence="5">
    <location>
        <begin position="131"/>
        <end position="165"/>
    </location>
</feature>
<reference evidence="7 8" key="1">
    <citation type="submission" date="2017-12" db="EMBL/GenBank/DDBJ databases">
        <title>Hemimetabolous genomes reveal molecular basis of termite eusociality.</title>
        <authorList>
            <person name="Harrison M.C."/>
            <person name="Jongepier E."/>
            <person name="Robertson H.M."/>
            <person name="Arning N."/>
            <person name="Bitard-Feildel T."/>
            <person name="Chao H."/>
            <person name="Childers C.P."/>
            <person name="Dinh H."/>
            <person name="Doddapaneni H."/>
            <person name="Dugan S."/>
            <person name="Gowin J."/>
            <person name="Greiner C."/>
            <person name="Han Y."/>
            <person name="Hu H."/>
            <person name="Hughes D.S.T."/>
            <person name="Huylmans A.-K."/>
            <person name="Kemena C."/>
            <person name="Kremer L.P.M."/>
            <person name="Lee S.L."/>
            <person name="Lopez-Ezquerra A."/>
            <person name="Mallet L."/>
            <person name="Monroy-Kuhn J.M."/>
            <person name="Moser A."/>
            <person name="Murali S.C."/>
            <person name="Muzny D.M."/>
            <person name="Otani S."/>
            <person name="Piulachs M.-D."/>
            <person name="Poelchau M."/>
            <person name="Qu J."/>
            <person name="Schaub F."/>
            <person name="Wada-Katsumata A."/>
            <person name="Worley K.C."/>
            <person name="Xie Q."/>
            <person name="Ylla G."/>
            <person name="Poulsen M."/>
            <person name="Gibbs R.A."/>
            <person name="Schal C."/>
            <person name="Richards S."/>
            <person name="Belles X."/>
            <person name="Korb J."/>
            <person name="Bornberg-Bauer E."/>
        </authorList>
    </citation>
    <scope>NUCLEOTIDE SEQUENCE [LARGE SCALE GENOMIC DNA]</scope>
    <source>
        <tissue evidence="7">Whole body</tissue>
    </source>
</reference>
<proteinExistence type="inferred from homology"/>
<name>A0A2J7PWS4_9NEOP</name>
<dbReference type="PANTHER" id="PTHR23405:SF5">
    <property type="entry name" value="THO COMPLEX SUBUNIT 7 HOMOLOG"/>
    <property type="match status" value="1"/>
</dbReference>
<protein>
    <submittedName>
        <fullName evidence="7">THO complex subunit 7-like protein</fullName>
    </submittedName>
</protein>
<evidence type="ECO:0000256" key="4">
    <source>
        <dbReference type="ARBA" id="ARBA00023242"/>
    </source>
</evidence>
<sequence length="219" mass="25160">MGDEDVIRRRLLIDGDGTGDDRRLNVLLKSFIKWCNATNEPLGESQVLHDRMLAQLAQCEFAVTKSRLSALMSAAELQNYENLSRQIESGIEAAKRNIESTKLDFQDAKTVRKNRIEYDVLAKVINEQPDRKEMDEKLSHLRKELASLEETREQLERKLDMRRKQFHVLVASIHQLQAMLDDSETEEIMDISLEAFDDDLSDPQKGTSSQPDVVEKKSE</sequence>
<evidence type="ECO:0000256" key="2">
    <source>
        <dbReference type="ARBA" id="ARBA00006482"/>
    </source>
</evidence>
<dbReference type="AlphaFoldDB" id="A0A2J7PWS4"/>
<accession>A0A2J7PWS4</accession>
<evidence type="ECO:0000256" key="3">
    <source>
        <dbReference type="ARBA" id="ARBA00023054"/>
    </source>
</evidence>
<dbReference type="EMBL" id="NEVH01020869">
    <property type="protein sequence ID" value="PNF20780.1"/>
    <property type="molecule type" value="Genomic_DNA"/>
</dbReference>
<dbReference type="GO" id="GO:0006397">
    <property type="term" value="P:mRNA processing"/>
    <property type="evidence" value="ECO:0007669"/>
    <property type="project" value="InterPro"/>
</dbReference>
<organism evidence="7 8">
    <name type="scientific">Cryptotermes secundus</name>
    <dbReference type="NCBI Taxonomy" id="105785"/>
    <lineage>
        <taxon>Eukaryota</taxon>
        <taxon>Metazoa</taxon>
        <taxon>Ecdysozoa</taxon>
        <taxon>Arthropoda</taxon>
        <taxon>Hexapoda</taxon>
        <taxon>Insecta</taxon>
        <taxon>Pterygota</taxon>
        <taxon>Neoptera</taxon>
        <taxon>Polyneoptera</taxon>
        <taxon>Dictyoptera</taxon>
        <taxon>Blattodea</taxon>
        <taxon>Blattoidea</taxon>
        <taxon>Termitoidae</taxon>
        <taxon>Kalotermitidae</taxon>
        <taxon>Cryptotermitinae</taxon>
        <taxon>Cryptotermes</taxon>
    </lineage>
</organism>
<dbReference type="Pfam" id="PF05615">
    <property type="entry name" value="THOC7"/>
    <property type="match status" value="1"/>
</dbReference>
<dbReference type="Proteomes" id="UP000235965">
    <property type="component" value="Unassembled WGS sequence"/>
</dbReference>
<keyword evidence="3 5" id="KW-0175">Coiled coil</keyword>
<comment type="subcellular location">
    <subcellularLocation>
        <location evidence="1">Nucleus</location>
    </subcellularLocation>
</comment>
<evidence type="ECO:0000256" key="6">
    <source>
        <dbReference type="SAM" id="MobiDB-lite"/>
    </source>
</evidence>
<dbReference type="GO" id="GO:0006406">
    <property type="term" value="P:mRNA export from nucleus"/>
    <property type="evidence" value="ECO:0007669"/>
    <property type="project" value="TreeGrafter"/>
</dbReference>
<evidence type="ECO:0000256" key="5">
    <source>
        <dbReference type="SAM" id="Coils"/>
    </source>
</evidence>
<dbReference type="InParanoid" id="A0A2J7PWS4"/>
<evidence type="ECO:0000313" key="8">
    <source>
        <dbReference type="Proteomes" id="UP000235965"/>
    </source>
</evidence>
<dbReference type="GO" id="GO:0000445">
    <property type="term" value="C:THO complex part of transcription export complex"/>
    <property type="evidence" value="ECO:0007669"/>
    <property type="project" value="InterPro"/>
</dbReference>
<comment type="similarity">
    <text evidence="2">Belongs to the THOC7 family.</text>
</comment>
<dbReference type="PANTHER" id="PTHR23405">
    <property type="entry name" value="MAINTENANCE OF KILLER 16 MAK16 PROTEIN-RELATED"/>
    <property type="match status" value="1"/>
</dbReference>
<evidence type="ECO:0000313" key="7">
    <source>
        <dbReference type="EMBL" id="PNF20780.1"/>
    </source>
</evidence>
<keyword evidence="8" id="KW-1185">Reference proteome</keyword>